<evidence type="ECO:0000256" key="7">
    <source>
        <dbReference type="ARBA" id="ARBA00022777"/>
    </source>
</evidence>
<dbReference type="GO" id="GO:0016301">
    <property type="term" value="F:kinase activity"/>
    <property type="evidence" value="ECO:0007669"/>
    <property type="project" value="UniProtKB-KW"/>
</dbReference>
<reference evidence="9 10" key="1">
    <citation type="journal article" date="2015" name="Genome Announc.">
        <title>Expanding the biotechnology potential of lactobacilli through comparative genomics of 213 strains and associated genera.</title>
        <authorList>
            <person name="Sun Z."/>
            <person name="Harris H.M."/>
            <person name="McCann A."/>
            <person name="Guo C."/>
            <person name="Argimon S."/>
            <person name="Zhang W."/>
            <person name="Yang X."/>
            <person name="Jeffery I.B."/>
            <person name="Cooney J.C."/>
            <person name="Kagawa T.F."/>
            <person name="Liu W."/>
            <person name="Song Y."/>
            <person name="Salvetti E."/>
            <person name="Wrobel A."/>
            <person name="Rasinkangas P."/>
            <person name="Parkhill J."/>
            <person name="Rea M.C."/>
            <person name="O'Sullivan O."/>
            <person name="Ritari J."/>
            <person name="Douillard F.P."/>
            <person name="Paul Ross R."/>
            <person name="Yang R."/>
            <person name="Briner A.E."/>
            <person name="Felis G.E."/>
            <person name="de Vos W.M."/>
            <person name="Barrangou R."/>
            <person name="Klaenhammer T.R."/>
            <person name="Caufield P.W."/>
            <person name="Cui Y."/>
            <person name="Zhang H."/>
            <person name="O'Toole P.W."/>
        </authorList>
    </citation>
    <scope>NUCLEOTIDE SEQUENCE [LARGE SCALE GENOMIC DNA]</scope>
    <source>
        <strain evidence="9 10">DSM 13238</strain>
    </source>
</reference>
<evidence type="ECO:0000256" key="5">
    <source>
        <dbReference type="ARBA" id="ARBA00022679"/>
    </source>
</evidence>
<sequence>MGLFGLGKKKTTEIIYAPSNGKLQTLENVNDPVFAQKLMGEGFGVVPTQGDICSPVEGTITSVFKTKHALGLKTPSGLEIMVHMGLDTVELEEKPFEILVKEGEQVKVQTPIARMDLEQVKLAKKDTVVLTIITNTADKIDKTNLLKENGVDLEIGSKVVEMKVK</sequence>
<dbReference type="Pfam" id="PF00358">
    <property type="entry name" value="PTS_EIIA_1"/>
    <property type="match status" value="1"/>
</dbReference>
<evidence type="ECO:0000256" key="2">
    <source>
        <dbReference type="ARBA" id="ARBA00004651"/>
    </source>
</evidence>
<keyword evidence="3" id="KW-0813">Transport</keyword>
<dbReference type="SUPFAM" id="SSF51261">
    <property type="entry name" value="Duplicated hybrid motif"/>
    <property type="match status" value="1"/>
</dbReference>
<keyword evidence="4" id="KW-0762">Sugar transport</keyword>
<evidence type="ECO:0000313" key="9">
    <source>
        <dbReference type="EMBL" id="KRL31722.1"/>
    </source>
</evidence>
<dbReference type="PROSITE" id="PS51093">
    <property type="entry name" value="PTS_EIIA_TYPE_1"/>
    <property type="match status" value="1"/>
</dbReference>
<accession>A0A0R1PQ38</accession>
<dbReference type="InterPro" id="IPR050890">
    <property type="entry name" value="PTS_EIIA_component"/>
</dbReference>
<dbReference type="InterPro" id="IPR001127">
    <property type="entry name" value="PTS_EIIA_1_perm"/>
</dbReference>
<dbReference type="OrthoDB" id="9769191at2"/>
<dbReference type="Proteomes" id="UP000051908">
    <property type="component" value="Unassembled WGS sequence"/>
</dbReference>
<dbReference type="GeneID" id="96667473"/>
<keyword evidence="7" id="KW-0418">Kinase</keyword>
<dbReference type="PATRIC" id="fig|1122151.5.peg.1690"/>
<dbReference type="PANTHER" id="PTHR45008:SF1">
    <property type="entry name" value="PTS SYSTEM GLUCOSE-SPECIFIC EIIA COMPONENT"/>
    <property type="match status" value="1"/>
</dbReference>
<dbReference type="GO" id="GO:0005886">
    <property type="term" value="C:plasma membrane"/>
    <property type="evidence" value="ECO:0007669"/>
    <property type="project" value="UniProtKB-SubCell"/>
</dbReference>
<dbReference type="RefSeq" id="WP_025085198.1">
    <property type="nucleotide sequence ID" value="NZ_AZES01000030.1"/>
</dbReference>
<evidence type="ECO:0000256" key="6">
    <source>
        <dbReference type="ARBA" id="ARBA00022683"/>
    </source>
</evidence>
<gene>
    <name evidence="9" type="ORF">FD33_GL001631</name>
</gene>
<dbReference type="AlphaFoldDB" id="A0A0R1PQ38"/>
<comment type="caution">
    <text evidence="9">The sequence shown here is derived from an EMBL/GenBank/DDBJ whole genome shotgun (WGS) entry which is preliminary data.</text>
</comment>
<dbReference type="EMBL" id="AZES01000030">
    <property type="protein sequence ID" value="KRL31722.1"/>
    <property type="molecule type" value="Genomic_DNA"/>
</dbReference>
<evidence type="ECO:0000259" key="8">
    <source>
        <dbReference type="PROSITE" id="PS51093"/>
    </source>
</evidence>
<name>A0A0R1PQ38_9LACO</name>
<organism evidence="9 10">
    <name type="scientific">Companilactobacillus paralimentarius DSM 13238 = JCM 10415</name>
    <dbReference type="NCBI Taxonomy" id="1122151"/>
    <lineage>
        <taxon>Bacteria</taxon>
        <taxon>Bacillati</taxon>
        <taxon>Bacillota</taxon>
        <taxon>Bacilli</taxon>
        <taxon>Lactobacillales</taxon>
        <taxon>Lactobacillaceae</taxon>
        <taxon>Companilactobacillus</taxon>
    </lineage>
</organism>
<dbReference type="PANTHER" id="PTHR45008">
    <property type="entry name" value="PTS SYSTEM GLUCOSE-SPECIFIC EIIA COMPONENT"/>
    <property type="match status" value="1"/>
</dbReference>
<evidence type="ECO:0000313" key="10">
    <source>
        <dbReference type="Proteomes" id="UP000051908"/>
    </source>
</evidence>
<evidence type="ECO:0000256" key="1">
    <source>
        <dbReference type="ARBA" id="ARBA00004496"/>
    </source>
</evidence>
<comment type="subcellular location">
    <subcellularLocation>
        <location evidence="2">Cell membrane</location>
        <topology evidence="2">Multi-pass membrane protein</topology>
    </subcellularLocation>
    <subcellularLocation>
        <location evidence="1">Cytoplasm</location>
    </subcellularLocation>
</comment>
<dbReference type="FunFam" id="2.70.70.10:FF:000001">
    <property type="entry name" value="PTS system glucose-specific IIA component"/>
    <property type="match status" value="1"/>
</dbReference>
<dbReference type="GO" id="GO:0005737">
    <property type="term" value="C:cytoplasm"/>
    <property type="evidence" value="ECO:0007669"/>
    <property type="project" value="UniProtKB-SubCell"/>
</dbReference>
<protein>
    <submittedName>
        <fullName evidence="9">N-acetylglucosamine and glucose PTS, EIICBA</fullName>
    </submittedName>
</protein>
<evidence type="ECO:0000256" key="4">
    <source>
        <dbReference type="ARBA" id="ARBA00022597"/>
    </source>
</evidence>
<keyword evidence="5" id="KW-0808">Transferase</keyword>
<keyword evidence="10" id="KW-1185">Reference proteome</keyword>
<proteinExistence type="predicted"/>
<evidence type="ECO:0000256" key="3">
    <source>
        <dbReference type="ARBA" id="ARBA00022448"/>
    </source>
</evidence>
<dbReference type="Gene3D" id="2.70.70.10">
    <property type="entry name" value="Glucose Permease (Domain IIA)"/>
    <property type="match status" value="1"/>
</dbReference>
<dbReference type="PROSITE" id="PS00371">
    <property type="entry name" value="PTS_EIIA_TYPE_1_HIS"/>
    <property type="match status" value="1"/>
</dbReference>
<dbReference type="GO" id="GO:0009401">
    <property type="term" value="P:phosphoenolpyruvate-dependent sugar phosphotransferase system"/>
    <property type="evidence" value="ECO:0007669"/>
    <property type="project" value="UniProtKB-KW"/>
</dbReference>
<keyword evidence="6" id="KW-0598">Phosphotransferase system</keyword>
<dbReference type="InterPro" id="IPR011055">
    <property type="entry name" value="Dup_hybrid_motif"/>
</dbReference>
<feature type="domain" description="PTS EIIA type-1" evidence="8">
    <location>
        <begin position="31"/>
        <end position="135"/>
    </location>
</feature>
<dbReference type="NCBIfam" id="TIGR00830">
    <property type="entry name" value="PTBA"/>
    <property type="match status" value="1"/>
</dbReference>